<keyword evidence="3" id="KW-1185">Reference proteome</keyword>
<gene>
    <name evidence="2" type="ORF">QBC46DRAFT_414208</name>
</gene>
<protein>
    <submittedName>
        <fullName evidence="2">Uncharacterized protein</fullName>
    </submittedName>
</protein>
<sequence>MSLFLNYNEGLKETNELLAGNLDLLLAVEKVSGQEAAEQRLKLYGVALNKFHFIQTGIRIQRRRSVLKNNPPLVNQLAPDEEFAPGAFDNDDSDDDIEDYDELESEEDEEDNYLQPSKQV</sequence>
<feature type="region of interest" description="Disordered" evidence="1">
    <location>
        <begin position="71"/>
        <end position="120"/>
    </location>
</feature>
<dbReference type="EMBL" id="MU854026">
    <property type="protein sequence ID" value="KAK3934119.1"/>
    <property type="molecule type" value="Genomic_DNA"/>
</dbReference>
<proteinExistence type="predicted"/>
<evidence type="ECO:0000313" key="2">
    <source>
        <dbReference type="EMBL" id="KAK3934119.1"/>
    </source>
</evidence>
<comment type="caution">
    <text evidence="2">The sequence shown here is derived from an EMBL/GenBank/DDBJ whole genome shotgun (WGS) entry which is preliminary data.</text>
</comment>
<dbReference type="AlphaFoldDB" id="A0AAN6MVK2"/>
<organism evidence="2 3">
    <name type="scientific">Diplogelasinospora grovesii</name>
    <dbReference type="NCBI Taxonomy" id="303347"/>
    <lineage>
        <taxon>Eukaryota</taxon>
        <taxon>Fungi</taxon>
        <taxon>Dikarya</taxon>
        <taxon>Ascomycota</taxon>
        <taxon>Pezizomycotina</taxon>
        <taxon>Sordariomycetes</taxon>
        <taxon>Sordariomycetidae</taxon>
        <taxon>Sordariales</taxon>
        <taxon>Diplogelasinosporaceae</taxon>
        <taxon>Diplogelasinospora</taxon>
    </lineage>
</organism>
<feature type="compositionally biased region" description="Acidic residues" evidence="1">
    <location>
        <begin position="79"/>
        <end position="112"/>
    </location>
</feature>
<reference evidence="3" key="1">
    <citation type="journal article" date="2023" name="Mol. Phylogenet. Evol.">
        <title>Genome-scale phylogeny and comparative genomics of the fungal order Sordariales.</title>
        <authorList>
            <person name="Hensen N."/>
            <person name="Bonometti L."/>
            <person name="Westerberg I."/>
            <person name="Brannstrom I.O."/>
            <person name="Guillou S."/>
            <person name="Cros-Aarteil S."/>
            <person name="Calhoun S."/>
            <person name="Haridas S."/>
            <person name="Kuo A."/>
            <person name="Mondo S."/>
            <person name="Pangilinan J."/>
            <person name="Riley R."/>
            <person name="LaButti K."/>
            <person name="Andreopoulos B."/>
            <person name="Lipzen A."/>
            <person name="Chen C."/>
            <person name="Yan M."/>
            <person name="Daum C."/>
            <person name="Ng V."/>
            <person name="Clum A."/>
            <person name="Steindorff A."/>
            <person name="Ohm R.A."/>
            <person name="Martin F."/>
            <person name="Silar P."/>
            <person name="Natvig D.O."/>
            <person name="Lalanne C."/>
            <person name="Gautier V."/>
            <person name="Ament-Velasquez S.L."/>
            <person name="Kruys A."/>
            <person name="Hutchinson M.I."/>
            <person name="Powell A.J."/>
            <person name="Barry K."/>
            <person name="Miller A.N."/>
            <person name="Grigoriev I.V."/>
            <person name="Debuchy R."/>
            <person name="Gladieux P."/>
            <person name="Hiltunen Thoren M."/>
            <person name="Johannesson H."/>
        </authorList>
    </citation>
    <scope>NUCLEOTIDE SEQUENCE [LARGE SCALE GENOMIC DNA]</scope>
    <source>
        <strain evidence="3">CBS 340.73</strain>
    </source>
</reference>
<evidence type="ECO:0000256" key="1">
    <source>
        <dbReference type="SAM" id="MobiDB-lite"/>
    </source>
</evidence>
<evidence type="ECO:0000313" key="3">
    <source>
        <dbReference type="Proteomes" id="UP001303473"/>
    </source>
</evidence>
<dbReference type="Proteomes" id="UP001303473">
    <property type="component" value="Unassembled WGS sequence"/>
</dbReference>
<accession>A0AAN6MVK2</accession>
<name>A0AAN6MVK2_9PEZI</name>